<organism evidence="5 6">
    <name type="scientific">Streptomyces zagrosensis</name>
    <dbReference type="NCBI Taxonomy" id="1042984"/>
    <lineage>
        <taxon>Bacteria</taxon>
        <taxon>Bacillati</taxon>
        <taxon>Actinomycetota</taxon>
        <taxon>Actinomycetes</taxon>
        <taxon>Kitasatosporales</taxon>
        <taxon>Streptomycetaceae</taxon>
        <taxon>Streptomyces</taxon>
    </lineage>
</organism>
<keyword evidence="1" id="KW-0805">Transcription regulation</keyword>
<dbReference type="InterPro" id="IPR011991">
    <property type="entry name" value="ArsR-like_HTH"/>
</dbReference>
<evidence type="ECO:0000313" key="6">
    <source>
        <dbReference type="Proteomes" id="UP000588098"/>
    </source>
</evidence>
<proteinExistence type="predicted"/>
<dbReference type="EMBL" id="JACHJL010000003">
    <property type="protein sequence ID" value="MBB5934399.1"/>
    <property type="molecule type" value="Genomic_DNA"/>
</dbReference>
<evidence type="ECO:0000256" key="3">
    <source>
        <dbReference type="ARBA" id="ARBA00023163"/>
    </source>
</evidence>
<dbReference type="InterPro" id="IPR002577">
    <property type="entry name" value="HTH_HxlR"/>
</dbReference>
<dbReference type="Proteomes" id="UP000588098">
    <property type="component" value="Unassembled WGS sequence"/>
</dbReference>
<accession>A0A7W9Q694</accession>
<name>A0A7W9Q694_9ACTN</name>
<evidence type="ECO:0000256" key="2">
    <source>
        <dbReference type="ARBA" id="ARBA00023125"/>
    </source>
</evidence>
<comment type="caution">
    <text evidence="5">The sequence shown here is derived from an EMBL/GenBank/DDBJ whole genome shotgun (WGS) entry which is preliminary data.</text>
</comment>
<keyword evidence="3" id="KW-0804">Transcription</keyword>
<dbReference type="SUPFAM" id="SSF46785">
    <property type="entry name" value="Winged helix' DNA-binding domain"/>
    <property type="match status" value="1"/>
</dbReference>
<keyword evidence="6" id="KW-1185">Reference proteome</keyword>
<dbReference type="GO" id="GO:0003677">
    <property type="term" value="F:DNA binding"/>
    <property type="evidence" value="ECO:0007669"/>
    <property type="project" value="UniProtKB-KW"/>
</dbReference>
<dbReference type="PANTHER" id="PTHR33204">
    <property type="entry name" value="TRANSCRIPTIONAL REGULATOR, MARR FAMILY"/>
    <property type="match status" value="1"/>
</dbReference>
<dbReference type="RefSeq" id="WP_184569894.1">
    <property type="nucleotide sequence ID" value="NZ_JACHJL010000003.1"/>
</dbReference>
<evidence type="ECO:0000259" key="4">
    <source>
        <dbReference type="PROSITE" id="PS51118"/>
    </source>
</evidence>
<protein>
    <submittedName>
        <fullName evidence="5">DNA-binding HxlR family transcriptional regulator</fullName>
    </submittedName>
</protein>
<reference evidence="5 6" key="1">
    <citation type="submission" date="2020-08" db="EMBL/GenBank/DDBJ databases">
        <title>Genomic Encyclopedia of Type Strains, Phase III (KMG-III): the genomes of soil and plant-associated and newly described type strains.</title>
        <authorList>
            <person name="Whitman W."/>
        </authorList>
    </citation>
    <scope>NUCLEOTIDE SEQUENCE [LARGE SCALE GENOMIC DNA]</scope>
    <source>
        <strain evidence="5 6">CECT 8305</strain>
    </source>
</reference>
<dbReference type="PROSITE" id="PS51118">
    <property type="entry name" value="HTH_HXLR"/>
    <property type="match status" value="1"/>
</dbReference>
<feature type="domain" description="HTH hxlR-type" evidence="4">
    <location>
        <begin position="15"/>
        <end position="113"/>
    </location>
</feature>
<dbReference type="Pfam" id="PF01638">
    <property type="entry name" value="HxlR"/>
    <property type="match status" value="1"/>
</dbReference>
<keyword evidence="2 5" id="KW-0238">DNA-binding</keyword>
<dbReference type="InterPro" id="IPR036390">
    <property type="entry name" value="WH_DNA-bd_sf"/>
</dbReference>
<dbReference type="PANTHER" id="PTHR33204:SF29">
    <property type="entry name" value="TRANSCRIPTIONAL REGULATOR"/>
    <property type="match status" value="1"/>
</dbReference>
<gene>
    <name evidence="5" type="ORF">FHS42_001446</name>
</gene>
<dbReference type="Gene3D" id="1.10.10.10">
    <property type="entry name" value="Winged helix-like DNA-binding domain superfamily/Winged helix DNA-binding domain"/>
    <property type="match status" value="1"/>
</dbReference>
<evidence type="ECO:0000256" key="1">
    <source>
        <dbReference type="ARBA" id="ARBA00023015"/>
    </source>
</evidence>
<dbReference type="AlphaFoldDB" id="A0A7W9Q694"/>
<evidence type="ECO:0000313" key="5">
    <source>
        <dbReference type="EMBL" id="MBB5934399.1"/>
    </source>
</evidence>
<dbReference type="InterPro" id="IPR036388">
    <property type="entry name" value="WH-like_DNA-bd_sf"/>
</dbReference>
<sequence>MSDQLLTKKNRPYVCGLDAAVDVIDGKWKVLILWALHDQPRRFGETKRLLPGISEKVLAQQLRELEADGVVHRRVYDEVPPKVEYSLTESGTALNAALGPLGAWGSRRMAELCLDHRTEHQIGHQPEQQAVPASMA</sequence>
<dbReference type="CDD" id="cd00090">
    <property type="entry name" value="HTH_ARSR"/>
    <property type="match status" value="1"/>
</dbReference>